<evidence type="ECO:0000313" key="1">
    <source>
        <dbReference type="EMBL" id="VVC25475.1"/>
    </source>
</evidence>
<dbReference type="EMBL" id="CABPRJ010000013">
    <property type="protein sequence ID" value="VVC25475.1"/>
    <property type="molecule type" value="Genomic_DNA"/>
</dbReference>
<proteinExistence type="predicted"/>
<gene>
    <name evidence="1" type="ORF">CINCED_3A015182</name>
</gene>
<keyword evidence="2" id="KW-1185">Reference proteome</keyword>
<name>A0A5E4M1J9_9HEMI</name>
<protein>
    <submittedName>
        <fullName evidence="1">Uncharacterized protein</fullName>
    </submittedName>
</protein>
<dbReference type="Proteomes" id="UP000325440">
    <property type="component" value="Unassembled WGS sequence"/>
</dbReference>
<accession>A0A5E4M1J9</accession>
<reference evidence="1 2" key="1">
    <citation type="submission" date="2019-08" db="EMBL/GenBank/DDBJ databases">
        <authorList>
            <person name="Alioto T."/>
            <person name="Alioto T."/>
            <person name="Gomez Garrido J."/>
        </authorList>
    </citation>
    <scope>NUCLEOTIDE SEQUENCE [LARGE SCALE GENOMIC DNA]</scope>
</reference>
<dbReference type="AlphaFoldDB" id="A0A5E4M1J9"/>
<evidence type="ECO:0000313" key="2">
    <source>
        <dbReference type="Proteomes" id="UP000325440"/>
    </source>
</evidence>
<sequence>MFRHTRSLSKRVIEKCLIVEDISLGSDLETFDKDHVDFDKDPDFNLYFDNDEHYSDENEIDFAPSTSSNLNPTSLIKRRKLNSNIDELDQSSSAT</sequence>
<organism evidence="1 2">
    <name type="scientific">Cinara cedri</name>
    <dbReference type="NCBI Taxonomy" id="506608"/>
    <lineage>
        <taxon>Eukaryota</taxon>
        <taxon>Metazoa</taxon>
        <taxon>Ecdysozoa</taxon>
        <taxon>Arthropoda</taxon>
        <taxon>Hexapoda</taxon>
        <taxon>Insecta</taxon>
        <taxon>Pterygota</taxon>
        <taxon>Neoptera</taxon>
        <taxon>Paraneoptera</taxon>
        <taxon>Hemiptera</taxon>
        <taxon>Sternorrhyncha</taxon>
        <taxon>Aphidomorpha</taxon>
        <taxon>Aphidoidea</taxon>
        <taxon>Aphididae</taxon>
        <taxon>Lachninae</taxon>
        <taxon>Cinara</taxon>
    </lineage>
</organism>